<proteinExistence type="predicted"/>
<dbReference type="InterPro" id="IPR046783">
    <property type="entry name" value="HTH_63"/>
</dbReference>
<feature type="compositionally biased region" description="Acidic residues" evidence="1">
    <location>
        <begin position="66"/>
        <end position="75"/>
    </location>
</feature>
<dbReference type="EMBL" id="JAOPKB010000004">
    <property type="protein sequence ID" value="MCU4972880.1"/>
    <property type="molecule type" value="Genomic_DNA"/>
</dbReference>
<feature type="compositionally biased region" description="Basic and acidic residues" evidence="1">
    <location>
        <begin position="202"/>
        <end position="218"/>
    </location>
</feature>
<organism evidence="2 3">
    <name type="scientific">Natronoglomus mannanivorans</name>
    <dbReference type="NCBI Taxonomy" id="2979990"/>
    <lineage>
        <taxon>Archaea</taxon>
        <taxon>Methanobacteriati</taxon>
        <taxon>Methanobacteriota</taxon>
        <taxon>Stenosarchaea group</taxon>
        <taxon>Halobacteria</taxon>
        <taxon>Halobacteriales</taxon>
        <taxon>Natrialbaceae</taxon>
        <taxon>Natronoglomus</taxon>
    </lineage>
</organism>
<protein>
    <submittedName>
        <fullName evidence="2">Uncharacterized protein</fullName>
    </submittedName>
</protein>
<reference evidence="2 3" key="1">
    <citation type="submission" date="2022-09" db="EMBL/GenBank/DDBJ databases">
        <title>Enrichment on poylsaccharides allowed isolation of novel metabolic and taxonomic groups of Haloarchaea.</title>
        <authorList>
            <person name="Sorokin D.Y."/>
            <person name="Elcheninov A.G."/>
            <person name="Khizhniak T.V."/>
            <person name="Kolganova T.V."/>
            <person name="Kublanov I.V."/>
        </authorList>
    </citation>
    <scope>NUCLEOTIDE SEQUENCE [LARGE SCALE GENOMIC DNA]</scope>
    <source>
        <strain evidence="2 3">AArc-m2/3/4</strain>
    </source>
</reference>
<dbReference type="RefSeq" id="WP_338007622.1">
    <property type="nucleotide sequence ID" value="NZ_JAOPKB010000004.1"/>
</dbReference>
<dbReference type="Pfam" id="PF20575">
    <property type="entry name" value="HTH_63"/>
    <property type="match status" value="1"/>
</dbReference>
<feature type="region of interest" description="Disordered" evidence="1">
    <location>
        <begin position="167"/>
        <end position="218"/>
    </location>
</feature>
<feature type="region of interest" description="Disordered" evidence="1">
    <location>
        <begin position="66"/>
        <end position="88"/>
    </location>
</feature>
<comment type="caution">
    <text evidence="2">The sequence shown here is derived from an EMBL/GenBank/DDBJ whole genome shotgun (WGS) entry which is preliminary data.</text>
</comment>
<evidence type="ECO:0000313" key="3">
    <source>
        <dbReference type="Proteomes" id="UP001320972"/>
    </source>
</evidence>
<evidence type="ECO:0000256" key="1">
    <source>
        <dbReference type="SAM" id="MobiDB-lite"/>
    </source>
</evidence>
<dbReference type="Proteomes" id="UP001320972">
    <property type="component" value="Unassembled WGS sequence"/>
</dbReference>
<accession>A0ABT2QD72</accession>
<gene>
    <name evidence="2" type="ORF">OB955_09010</name>
</gene>
<sequence length="218" mass="23829">MSIVEHTNATPDRITLELWVRSVAPTVATPRRDRIVDRVRQLADRDVVAAFDCNGWASVVERDAAGVEDGDEHEGEGEGEHEHDHPDQPLRTVLESFERWADHTGRSLEPCFRTRRAESAITGESTVVCRPPTIALAEYYDGELAHVAPSRAGERLIDIEDRLESLATGHGPGIESIANGRRETGSRTSTKGTDGSGDAGLDGDRVERGLESSQHRSS</sequence>
<keyword evidence="3" id="KW-1185">Reference proteome</keyword>
<name>A0ABT2QD72_9EURY</name>
<feature type="compositionally biased region" description="Basic and acidic residues" evidence="1">
    <location>
        <begin position="76"/>
        <end position="88"/>
    </location>
</feature>
<evidence type="ECO:0000313" key="2">
    <source>
        <dbReference type="EMBL" id="MCU4972880.1"/>
    </source>
</evidence>